<dbReference type="Gene3D" id="3.90.550.10">
    <property type="entry name" value="Spore Coat Polysaccharide Biosynthesis Protein SpsA, Chain A"/>
    <property type="match status" value="1"/>
</dbReference>
<dbReference type="Pfam" id="PF00535">
    <property type="entry name" value="Glycos_transf_2"/>
    <property type="match status" value="1"/>
</dbReference>
<reference evidence="5" key="1">
    <citation type="submission" date="2022-07" db="EMBL/GenBank/DDBJ databases">
        <title>Complete genome sequence of carbapenem-resistant Klebsiella spp. in Japan.</title>
        <authorList>
            <person name="Maehana S."/>
            <person name="Suzuki M."/>
            <person name="Kitasato H."/>
        </authorList>
    </citation>
    <scope>NUCLEOTIDE SEQUENCE</scope>
    <source>
        <strain evidence="5">KAM644</strain>
    </source>
</reference>
<dbReference type="InterPro" id="IPR029044">
    <property type="entry name" value="Nucleotide-diphossugar_trans"/>
</dbReference>
<accession>A0AAN1Y3K6</accession>
<dbReference type="SUPFAM" id="SSF53448">
    <property type="entry name" value="Nucleotide-diphospho-sugar transferases"/>
    <property type="match status" value="1"/>
</dbReference>
<gene>
    <name evidence="5" type="ORF">KAM644c_16350</name>
</gene>
<feature type="domain" description="Glycosyltransferase 2-like" evidence="4">
    <location>
        <begin position="7"/>
        <end position="158"/>
    </location>
</feature>
<evidence type="ECO:0000259" key="4">
    <source>
        <dbReference type="Pfam" id="PF00535"/>
    </source>
</evidence>
<evidence type="ECO:0000256" key="2">
    <source>
        <dbReference type="ARBA" id="ARBA00022676"/>
    </source>
</evidence>
<dbReference type="RefSeq" id="WP_276097453.1">
    <property type="nucleotide sequence ID" value="NZ_AP026407.1"/>
</dbReference>
<keyword evidence="2" id="KW-0328">Glycosyltransferase</keyword>
<evidence type="ECO:0000256" key="3">
    <source>
        <dbReference type="ARBA" id="ARBA00022679"/>
    </source>
</evidence>
<dbReference type="InterPro" id="IPR001173">
    <property type="entry name" value="Glyco_trans_2-like"/>
</dbReference>
<keyword evidence="3 5" id="KW-0808">Transferase</keyword>
<protein>
    <submittedName>
        <fullName evidence="5">Glycosyl transferase family 2</fullName>
    </submittedName>
</protein>
<evidence type="ECO:0000256" key="1">
    <source>
        <dbReference type="ARBA" id="ARBA00006739"/>
    </source>
</evidence>
<name>A0AAN1Y3K6_9ENTR</name>
<proteinExistence type="inferred from homology"/>
<dbReference type="PANTHER" id="PTHR43179:SF12">
    <property type="entry name" value="GALACTOFURANOSYLTRANSFERASE GLFT2"/>
    <property type="match status" value="1"/>
</dbReference>
<sequence>MHKKILVVIVTHNSSKYLSWALEPLLHNAECQVRIVDSGSSDTAYLKALSRENEEIDVIFENNIGFAKANNRGLYDIINYDFVLFLNPDARVEKHVLSVMLERIYEKKYSNVGIFSVPLIQYNFDEGKKSNNYDSLGIYCDYLGRWKDIRCEINSTSLVKYEAICGAFMLCRVSALMQLKDSSGNIGFEESFFMYKEDIELSLRIKSKWQILIFNDLFAYHCRGWGGERKKNPYWSRLISAKNDMKIAFKFKKRALPFSILKYLYVILIERKGGGNEKIIVSYAYNKRLI</sequence>
<dbReference type="PANTHER" id="PTHR43179">
    <property type="entry name" value="RHAMNOSYLTRANSFERASE WBBL"/>
    <property type="match status" value="1"/>
</dbReference>
<organism evidence="5 6">
    <name type="scientific">Klebsiella quasipneumoniae subsp. quasipneumoniae</name>
    <dbReference type="NCBI Taxonomy" id="1667327"/>
    <lineage>
        <taxon>Bacteria</taxon>
        <taxon>Pseudomonadati</taxon>
        <taxon>Pseudomonadota</taxon>
        <taxon>Gammaproteobacteria</taxon>
        <taxon>Enterobacterales</taxon>
        <taxon>Enterobacteriaceae</taxon>
        <taxon>Klebsiella/Raoultella group</taxon>
        <taxon>Klebsiella</taxon>
        <taxon>Klebsiella pneumoniae complex</taxon>
    </lineage>
</organism>
<dbReference type="Proteomes" id="UP001058353">
    <property type="component" value="Chromosome"/>
</dbReference>
<dbReference type="AlphaFoldDB" id="A0AAN1Y3K6"/>
<dbReference type="GO" id="GO:0016757">
    <property type="term" value="F:glycosyltransferase activity"/>
    <property type="evidence" value="ECO:0007669"/>
    <property type="project" value="UniProtKB-KW"/>
</dbReference>
<dbReference type="EMBL" id="AP026407">
    <property type="protein sequence ID" value="BDO12569.1"/>
    <property type="molecule type" value="Genomic_DNA"/>
</dbReference>
<comment type="similarity">
    <text evidence="1">Belongs to the glycosyltransferase 2 family.</text>
</comment>
<evidence type="ECO:0000313" key="5">
    <source>
        <dbReference type="EMBL" id="BDO12569.1"/>
    </source>
</evidence>
<evidence type="ECO:0000313" key="6">
    <source>
        <dbReference type="Proteomes" id="UP001058353"/>
    </source>
</evidence>